<dbReference type="AlphaFoldDB" id="A0AAW0ZJE3"/>
<accession>A0AAW0ZJE3</accession>
<comment type="caution">
    <text evidence="1">The sequence shown here is derived from an EMBL/GenBank/DDBJ whole genome shotgun (WGS) entry which is preliminary data.</text>
</comment>
<protein>
    <submittedName>
        <fullName evidence="1">Uncharacterized protein</fullName>
    </submittedName>
</protein>
<keyword evidence="2" id="KW-1185">Reference proteome</keyword>
<dbReference type="EMBL" id="JAWNGG020000187">
    <property type="protein sequence ID" value="KAK9297666.1"/>
    <property type="molecule type" value="Genomic_DNA"/>
</dbReference>
<evidence type="ECO:0000313" key="2">
    <source>
        <dbReference type="Proteomes" id="UP001432146"/>
    </source>
</evidence>
<gene>
    <name evidence="1" type="ORF">QLX08_008716</name>
</gene>
<dbReference type="Proteomes" id="UP001432146">
    <property type="component" value="Unassembled WGS sequence"/>
</dbReference>
<sequence>MENSFNNIEDENVDEKYSSFCSSCNSVLQSIYSIGIPSFHELNSENNLISKIEKEDIAKHIGTINVNEYMLDSKYNRIEKKTFVKNTDTPTKNLMTAMKHHTYEKQEINKNDDDKIGYSITKKIKYTKSLSTDSETKENYITSSDNENKTFTSEIEILKFTKKNTSPSNDDILEDIQNCRKKVLKTIKSILYLCNYINIMREVILQQIHEKQSNEGFSRKILRNK</sequence>
<proteinExistence type="predicted"/>
<evidence type="ECO:0000313" key="1">
    <source>
        <dbReference type="EMBL" id="KAK9297666.1"/>
    </source>
</evidence>
<reference evidence="1 2" key="1">
    <citation type="submission" date="2024-05" db="EMBL/GenBank/DDBJ databases">
        <title>The nuclear and mitochondrial genome assemblies of Tetragonisca angustula (Apidae: Meliponini), a tiny yet remarkable pollinator in the Neotropics.</title>
        <authorList>
            <person name="Ferrari R."/>
            <person name="Ricardo P.C."/>
            <person name="Dias F.C."/>
            <person name="Araujo N.S."/>
            <person name="Soares D.O."/>
            <person name="Zhou Q.-S."/>
            <person name="Zhu C.-D."/>
            <person name="Coutinho L."/>
            <person name="Airas M.C."/>
            <person name="Batista T.M."/>
        </authorList>
    </citation>
    <scope>NUCLEOTIDE SEQUENCE [LARGE SCALE GENOMIC DNA]</scope>
    <source>
        <strain evidence="1">ASF017062</strain>
        <tissue evidence="1">Abdomen</tissue>
    </source>
</reference>
<organism evidence="1 2">
    <name type="scientific">Tetragonisca angustula</name>
    <dbReference type="NCBI Taxonomy" id="166442"/>
    <lineage>
        <taxon>Eukaryota</taxon>
        <taxon>Metazoa</taxon>
        <taxon>Ecdysozoa</taxon>
        <taxon>Arthropoda</taxon>
        <taxon>Hexapoda</taxon>
        <taxon>Insecta</taxon>
        <taxon>Pterygota</taxon>
        <taxon>Neoptera</taxon>
        <taxon>Endopterygota</taxon>
        <taxon>Hymenoptera</taxon>
        <taxon>Apocrita</taxon>
        <taxon>Aculeata</taxon>
        <taxon>Apoidea</taxon>
        <taxon>Anthophila</taxon>
        <taxon>Apidae</taxon>
        <taxon>Tetragonisca</taxon>
    </lineage>
</organism>
<name>A0AAW0ZJE3_9HYME</name>